<dbReference type="InterPro" id="IPR002508">
    <property type="entry name" value="MurNAc-LAA_cat"/>
</dbReference>
<dbReference type="PROSITE" id="PS51318">
    <property type="entry name" value="TAT"/>
    <property type="match status" value="1"/>
</dbReference>
<dbReference type="GO" id="GO:0008745">
    <property type="term" value="F:N-acetylmuramoyl-L-alanine amidase activity"/>
    <property type="evidence" value="ECO:0007669"/>
    <property type="project" value="UniProtKB-EC"/>
</dbReference>
<keyword evidence="6" id="KW-0574">Periplasm</keyword>
<proteinExistence type="inferred from homology"/>
<keyword evidence="14" id="KW-1185">Reference proteome</keyword>
<evidence type="ECO:0000256" key="8">
    <source>
        <dbReference type="ARBA" id="ARBA00023316"/>
    </source>
</evidence>
<dbReference type="FunFam" id="3.40.630.40:FF:000001">
    <property type="entry name" value="N-acetylmuramoyl-L-alanine amidase"/>
    <property type="match status" value="1"/>
</dbReference>
<evidence type="ECO:0000256" key="11">
    <source>
        <dbReference type="SAM" id="Phobius"/>
    </source>
</evidence>
<evidence type="ECO:0000256" key="4">
    <source>
        <dbReference type="ARBA" id="ARBA00011901"/>
    </source>
</evidence>
<name>A0A2D2DJZ4_9BURK</name>
<evidence type="ECO:0000256" key="10">
    <source>
        <dbReference type="SAM" id="MobiDB-lite"/>
    </source>
</evidence>
<keyword evidence="5" id="KW-0732">Signal</keyword>
<reference evidence="13" key="1">
    <citation type="submission" date="2017-10" db="EMBL/GenBank/DDBJ databases">
        <title>Massilia psychrophilum sp. nov., a novel purple-pigmented bacterium isolated from Tianshan glacier, Xinjiang Municipality, China.</title>
        <authorList>
            <person name="Wang H."/>
        </authorList>
    </citation>
    <scope>NUCLEOTIDE SEQUENCE [LARGE SCALE GENOMIC DNA]</scope>
    <source>
        <strain evidence="13">B2</strain>
    </source>
</reference>
<dbReference type="Pfam" id="PF11741">
    <property type="entry name" value="AMIN"/>
    <property type="match status" value="1"/>
</dbReference>
<protein>
    <recommendedName>
        <fullName evidence="9">N-acetylmuramoyl-L-alanine amidase AmiC</fullName>
        <ecNumber evidence="4">3.5.1.28</ecNumber>
    </recommendedName>
</protein>
<keyword evidence="8" id="KW-0961">Cell wall biogenesis/degradation</keyword>
<keyword evidence="11" id="KW-0472">Membrane</keyword>
<dbReference type="OrthoDB" id="9806267at2"/>
<comment type="catalytic activity">
    <reaction evidence="1">
        <text>Hydrolyzes the link between N-acetylmuramoyl residues and L-amino acid residues in certain cell-wall glycopeptides.</text>
        <dbReference type="EC" id="3.5.1.28"/>
    </reaction>
</comment>
<dbReference type="SUPFAM" id="SSF53187">
    <property type="entry name" value="Zn-dependent exopeptidases"/>
    <property type="match status" value="1"/>
</dbReference>
<dbReference type="EC" id="3.5.1.28" evidence="4"/>
<evidence type="ECO:0000256" key="3">
    <source>
        <dbReference type="ARBA" id="ARBA00010860"/>
    </source>
</evidence>
<dbReference type="AlphaFoldDB" id="A0A2D2DJZ4"/>
<feature type="region of interest" description="Disordered" evidence="10">
    <location>
        <begin position="239"/>
        <end position="258"/>
    </location>
</feature>
<dbReference type="GO" id="GO:0009253">
    <property type="term" value="P:peptidoglycan catabolic process"/>
    <property type="evidence" value="ECO:0007669"/>
    <property type="project" value="InterPro"/>
</dbReference>
<dbReference type="GO" id="GO:0071555">
    <property type="term" value="P:cell wall organization"/>
    <property type="evidence" value="ECO:0007669"/>
    <property type="project" value="UniProtKB-KW"/>
</dbReference>
<dbReference type="RefSeq" id="WP_099875257.1">
    <property type="nucleotide sequence ID" value="NZ_CP024608.1"/>
</dbReference>
<dbReference type="EMBL" id="CP024608">
    <property type="protein sequence ID" value="ATQ75297.1"/>
    <property type="molecule type" value="Genomic_DNA"/>
</dbReference>
<accession>A0A2D2DJZ4</accession>
<dbReference type="KEGG" id="mass:CR152_12815"/>
<keyword evidence="11" id="KW-0812">Transmembrane</keyword>
<feature type="domain" description="MurNAc-LAA" evidence="12">
    <location>
        <begin position="328"/>
        <end position="483"/>
    </location>
</feature>
<dbReference type="SMART" id="SM00646">
    <property type="entry name" value="Ami_3"/>
    <property type="match status" value="1"/>
</dbReference>
<keyword evidence="11" id="KW-1133">Transmembrane helix</keyword>
<evidence type="ECO:0000256" key="9">
    <source>
        <dbReference type="ARBA" id="ARBA00074581"/>
    </source>
</evidence>
<organism evidence="13 14">
    <name type="scientific">Massilia violaceinigra</name>
    <dbReference type="NCBI Taxonomy" id="2045208"/>
    <lineage>
        <taxon>Bacteria</taxon>
        <taxon>Pseudomonadati</taxon>
        <taxon>Pseudomonadota</taxon>
        <taxon>Betaproteobacteria</taxon>
        <taxon>Burkholderiales</taxon>
        <taxon>Oxalobacteraceae</taxon>
        <taxon>Telluria group</taxon>
        <taxon>Massilia</taxon>
    </lineage>
</organism>
<evidence type="ECO:0000259" key="12">
    <source>
        <dbReference type="SMART" id="SM00646"/>
    </source>
</evidence>
<dbReference type="InterPro" id="IPR006311">
    <property type="entry name" value="TAT_signal"/>
</dbReference>
<evidence type="ECO:0000256" key="7">
    <source>
        <dbReference type="ARBA" id="ARBA00022801"/>
    </source>
</evidence>
<feature type="transmembrane region" description="Helical" evidence="11">
    <location>
        <begin position="29"/>
        <end position="50"/>
    </location>
</feature>
<dbReference type="PANTHER" id="PTHR30404:SF0">
    <property type="entry name" value="N-ACETYLMURAMOYL-L-ALANINE AMIDASE AMIC"/>
    <property type="match status" value="1"/>
</dbReference>
<dbReference type="Gene3D" id="2.60.40.3500">
    <property type="match status" value="1"/>
</dbReference>
<dbReference type="CDD" id="cd02696">
    <property type="entry name" value="MurNAc-LAA"/>
    <property type="match status" value="1"/>
</dbReference>
<evidence type="ECO:0000313" key="13">
    <source>
        <dbReference type="EMBL" id="ATQ75297.1"/>
    </source>
</evidence>
<gene>
    <name evidence="13" type="ORF">CR152_12815</name>
</gene>
<dbReference type="Pfam" id="PF01520">
    <property type="entry name" value="Amidase_3"/>
    <property type="match status" value="1"/>
</dbReference>
<dbReference type="Proteomes" id="UP000229897">
    <property type="component" value="Chromosome"/>
</dbReference>
<feature type="compositionally biased region" description="Pro residues" evidence="10">
    <location>
        <begin position="180"/>
        <end position="202"/>
    </location>
</feature>
<feature type="region of interest" description="Disordered" evidence="10">
    <location>
        <begin position="171"/>
        <end position="202"/>
    </location>
</feature>
<comment type="subcellular location">
    <subcellularLocation>
        <location evidence="2">Periplasm</location>
    </subcellularLocation>
</comment>
<sequence>MPQPPYIRTKPLIPGPVTRRTILKAGGTLLLSVFPILPAAAAQILAVRVWPAADYTRVTLENDSDLKVTHFTVPDPQRLVVDIEGLELNPTLKSLVAKIQSGDPYIKQVRVGQNRPNVVRLVFDLKEEIKPQVFTLEPVGTYKHRLIFDLYPVKAVDPIAAMIEKGEWSRADAPVGSPELPAPAPKPPVAATPTTTPPASAPVTAPVPAPVLVPPAGPVLAQPTVPVAPALPVPKTDLPEPAPVRPDPPRVAAQKGDKGGKVVRMMTIALDPGHGGEDPGAIGSAGTREKDIVLAIAKRLKFKLEEQPNMRVMLTRDGDYFVPLGVRVEKARKVQADLFVSIHADAFMLPTARGSSVFVLSEKGATSTAARWLANKENLADAIGGVNIQSHDKQIASVLLDLSTTAQINDSMKLGKAVLGEISGIARLHKGSVEQAGFAVLKAPDIPSILIETAFISNPEEEAKLRDNGYQDQIAAAITKGIKRYFAANPPLAKGRQT</sequence>
<evidence type="ECO:0000256" key="2">
    <source>
        <dbReference type="ARBA" id="ARBA00004418"/>
    </source>
</evidence>
<comment type="similarity">
    <text evidence="3">Belongs to the N-acetylmuramoyl-L-alanine amidase 3 family.</text>
</comment>
<dbReference type="InterPro" id="IPR050695">
    <property type="entry name" value="N-acetylmuramoyl_amidase_3"/>
</dbReference>
<dbReference type="GO" id="GO:0030288">
    <property type="term" value="C:outer membrane-bounded periplasmic space"/>
    <property type="evidence" value="ECO:0007669"/>
    <property type="project" value="TreeGrafter"/>
</dbReference>
<evidence type="ECO:0000256" key="6">
    <source>
        <dbReference type="ARBA" id="ARBA00022764"/>
    </source>
</evidence>
<dbReference type="Gene3D" id="3.40.630.40">
    <property type="entry name" value="Zn-dependent exopeptidases"/>
    <property type="match status" value="1"/>
</dbReference>
<dbReference type="PANTHER" id="PTHR30404">
    <property type="entry name" value="N-ACETYLMURAMOYL-L-ALANINE AMIDASE"/>
    <property type="match status" value="1"/>
</dbReference>
<evidence type="ECO:0000313" key="14">
    <source>
        <dbReference type="Proteomes" id="UP000229897"/>
    </source>
</evidence>
<evidence type="ECO:0000256" key="5">
    <source>
        <dbReference type="ARBA" id="ARBA00022729"/>
    </source>
</evidence>
<dbReference type="InterPro" id="IPR021731">
    <property type="entry name" value="AMIN_dom"/>
</dbReference>
<keyword evidence="7" id="KW-0378">Hydrolase</keyword>
<evidence type="ECO:0000256" key="1">
    <source>
        <dbReference type="ARBA" id="ARBA00001561"/>
    </source>
</evidence>